<name>A0A0F9BBM6_9ZZZZ</name>
<accession>A0A0F9BBM6</accession>
<sequence length="216" mass="24425">MATQTIARELSPAQREERRLARIEVFNRQHVRNLRSADPPAKPEGVKYLSGILADAVTTLSPVLNITVNDLNTAFKTALKHVSHSATVPDREDIIQMLAVRMLAQKPPTGGFATVVCRDMVRNWNKAFHRRQHLSLDDTPEDTEADVYVDVLVGKVEFEAELASDMDARELFQSLEPSMRLIVTKKMRGAPLSGKERVILHRYRRSMNHVFTPTTL</sequence>
<protein>
    <submittedName>
        <fullName evidence="1">Uncharacterized protein</fullName>
    </submittedName>
</protein>
<evidence type="ECO:0000313" key="1">
    <source>
        <dbReference type="EMBL" id="KKL11227.1"/>
    </source>
</evidence>
<dbReference type="AlphaFoldDB" id="A0A0F9BBM6"/>
<comment type="caution">
    <text evidence="1">The sequence shown here is derived from an EMBL/GenBank/DDBJ whole genome shotgun (WGS) entry which is preliminary data.</text>
</comment>
<reference evidence="1" key="1">
    <citation type="journal article" date="2015" name="Nature">
        <title>Complex archaea that bridge the gap between prokaryotes and eukaryotes.</title>
        <authorList>
            <person name="Spang A."/>
            <person name="Saw J.H."/>
            <person name="Jorgensen S.L."/>
            <person name="Zaremba-Niedzwiedzka K."/>
            <person name="Martijn J."/>
            <person name="Lind A.E."/>
            <person name="van Eijk R."/>
            <person name="Schleper C."/>
            <person name="Guy L."/>
            <person name="Ettema T.J."/>
        </authorList>
    </citation>
    <scope>NUCLEOTIDE SEQUENCE</scope>
</reference>
<dbReference type="EMBL" id="LAZR01041742">
    <property type="protein sequence ID" value="KKL11227.1"/>
    <property type="molecule type" value="Genomic_DNA"/>
</dbReference>
<gene>
    <name evidence="1" type="ORF">LCGC14_2547930</name>
</gene>
<organism evidence="1">
    <name type="scientific">marine sediment metagenome</name>
    <dbReference type="NCBI Taxonomy" id="412755"/>
    <lineage>
        <taxon>unclassified sequences</taxon>
        <taxon>metagenomes</taxon>
        <taxon>ecological metagenomes</taxon>
    </lineage>
</organism>
<proteinExistence type="predicted"/>